<dbReference type="EMBL" id="JAYMYR010000008">
    <property type="protein sequence ID" value="KAK7346255.1"/>
    <property type="molecule type" value="Genomic_DNA"/>
</dbReference>
<keyword evidence="3" id="KW-1185">Reference proteome</keyword>
<keyword evidence="1" id="KW-0732">Signal</keyword>
<sequence>MVATLPVIKVLLITARGLFIGLDGISILGDDARKTVNQVTCANYTMPGKKKHFSFAENDALSVTACVLCVQSLPGAHGTGTATTTTTTTAFASDLSPFEISLWS</sequence>
<accession>A0AAN9M159</accession>
<gene>
    <name evidence="2" type="ORF">VNO80_20770</name>
</gene>
<reference evidence="2 3" key="1">
    <citation type="submission" date="2024-01" db="EMBL/GenBank/DDBJ databases">
        <title>The genomes of 5 underutilized Papilionoideae crops provide insights into root nodulation and disease resistanc.</title>
        <authorList>
            <person name="Jiang F."/>
        </authorList>
    </citation>
    <scope>NUCLEOTIDE SEQUENCE [LARGE SCALE GENOMIC DNA]</scope>
    <source>
        <strain evidence="2">JINMINGXINNONG_FW02</strain>
        <tissue evidence="2">Leaves</tissue>
    </source>
</reference>
<evidence type="ECO:0000313" key="2">
    <source>
        <dbReference type="EMBL" id="KAK7346255.1"/>
    </source>
</evidence>
<name>A0AAN9M159_PHACN</name>
<dbReference type="Proteomes" id="UP001374584">
    <property type="component" value="Unassembled WGS sequence"/>
</dbReference>
<comment type="caution">
    <text evidence="2">The sequence shown here is derived from an EMBL/GenBank/DDBJ whole genome shotgun (WGS) entry which is preliminary data.</text>
</comment>
<dbReference type="AlphaFoldDB" id="A0AAN9M159"/>
<evidence type="ECO:0008006" key="4">
    <source>
        <dbReference type="Google" id="ProtNLM"/>
    </source>
</evidence>
<evidence type="ECO:0000313" key="3">
    <source>
        <dbReference type="Proteomes" id="UP001374584"/>
    </source>
</evidence>
<organism evidence="2 3">
    <name type="scientific">Phaseolus coccineus</name>
    <name type="common">Scarlet runner bean</name>
    <name type="synonym">Phaseolus multiflorus</name>
    <dbReference type="NCBI Taxonomy" id="3886"/>
    <lineage>
        <taxon>Eukaryota</taxon>
        <taxon>Viridiplantae</taxon>
        <taxon>Streptophyta</taxon>
        <taxon>Embryophyta</taxon>
        <taxon>Tracheophyta</taxon>
        <taxon>Spermatophyta</taxon>
        <taxon>Magnoliopsida</taxon>
        <taxon>eudicotyledons</taxon>
        <taxon>Gunneridae</taxon>
        <taxon>Pentapetalae</taxon>
        <taxon>rosids</taxon>
        <taxon>fabids</taxon>
        <taxon>Fabales</taxon>
        <taxon>Fabaceae</taxon>
        <taxon>Papilionoideae</taxon>
        <taxon>50 kb inversion clade</taxon>
        <taxon>NPAAA clade</taxon>
        <taxon>indigoferoid/millettioid clade</taxon>
        <taxon>Phaseoleae</taxon>
        <taxon>Phaseolus</taxon>
    </lineage>
</organism>
<proteinExistence type="predicted"/>
<feature type="signal peptide" evidence="1">
    <location>
        <begin position="1"/>
        <end position="17"/>
    </location>
</feature>
<protein>
    <recommendedName>
        <fullName evidence="4">Secreted protein</fullName>
    </recommendedName>
</protein>
<feature type="chain" id="PRO_5043040956" description="Secreted protein" evidence="1">
    <location>
        <begin position="18"/>
        <end position="104"/>
    </location>
</feature>
<evidence type="ECO:0000256" key="1">
    <source>
        <dbReference type="SAM" id="SignalP"/>
    </source>
</evidence>